<reference evidence="2" key="1">
    <citation type="submission" date="2017-01" db="EMBL/GenBank/DDBJ databases">
        <title>Comparative genomics of anhydrobiosis in the tardigrade Hypsibius dujardini.</title>
        <authorList>
            <person name="Yoshida Y."/>
            <person name="Koutsovoulos G."/>
            <person name="Laetsch D."/>
            <person name="Stevens L."/>
            <person name="Kumar S."/>
            <person name="Horikawa D."/>
            <person name="Ishino K."/>
            <person name="Komine S."/>
            <person name="Tomita M."/>
            <person name="Blaxter M."/>
            <person name="Arakawa K."/>
        </authorList>
    </citation>
    <scope>NUCLEOTIDE SEQUENCE [LARGE SCALE GENOMIC DNA]</scope>
    <source>
        <strain evidence="2">Z151</strain>
    </source>
</reference>
<protein>
    <submittedName>
        <fullName evidence="1">Uncharacterized protein</fullName>
    </submittedName>
</protein>
<comment type="caution">
    <text evidence="1">The sequence shown here is derived from an EMBL/GenBank/DDBJ whole genome shotgun (WGS) entry which is preliminary data.</text>
</comment>
<dbReference type="AlphaFoldDB" id="A0A1W0WK96"/>
<dbReference type="Proteomes" id="UP000192578">
    <property type="component" value="Unassembled WGS sequence"/>
</dbReference>
<evidence type="ECO:0000313" key="2">
    <source>
        <dbReference type="Proteomes" id="UP000192578"/>
    </source>
</evidence>
<proteinExistence type="predicted"/>
<organism evidence="1 2">
    <name type="scientific">Hypsibius exemplaris</name>
    <name type="common">Freshwater tardigrade</name>
    <dbReference type="NCBI Taxonomy" id="2072580"/>
    <lineage>
        <taxon>Eukaryota</taxon>
        <taxon>Metazoa</taxon>
        <taxon>Ecdysozoa</taxon>
        <taxon>Tardigrada</taxon>
        <taxon>Eutardigrada</taxon>
        <taxon>Parachela</taxon>
        <taxon>Hypsibioidea</taxon>
        <taxon>Hypsibiidae</taxon>
        <taxon>Hypsibius</taxon>
    </lineage>
</organism>
<accession>A0A1W0WK96</accession>
<sequence length="74" mass="8242">MAKRELDREGQLAKEALERSRLATNVEVNFDSAAGHTVSGGTTIHSDKMEIKRNYTVNNGCGIQRISTFFLLPF</sequence>
<keyword evidence="2" id="KW-1185">Reference proteome</keyword>
<dbReference type="EMBL" id="MTYJ01000087">
    <property type="protein sequence ID" value="OQV15592.1"/>
    <property type="molecule type" value="Genomic_DNA"/>
</dbReference>
<name>A0A1W0WK96_HYPEX</name>
<gene>
    <name evidence="1" type="ORF">BV898_10311</name>
</gene>
<evidence type="ECO:0000313" key="1">
    <source>
        <dbReference type="EMBL" id="OQV15592.1"/>
    </source>
</evidence>
<dbReference type="OrthoDB" id="10570096at2759"/>